<dbReference type="Pfam" id="PF10263">
    <property type="entry name" value="SprT-like"/>
    <property type="match status" value="1"/>
</dbReference>
<proteinExistence type="predicted"/>
<dbReference type="Proteomes" id="UP000220691">
    <property type="component" value="Unassembled WGS sequence"/>
</dbReference>
<evidence type="ECO:0000259" key="1">
    <source>
        <dbReference type="SMART" id="SM00731"/>
    </source>
</evidence>
<dbReference type="InterPro" id="IPR006640">
    <property type="entry name" value="SprT-like_domain"/>
</dbReference>
<reference evidence="2 3" key="1">
    <citation type="submission" date="2017-09" db="EMBL/GenBank/DDBJ databases">
        <title>Large-scale bioinformatics analysis of Bacillus genomes uncovers conserved roles of natural products in bacterial physiology.</title>
        <authorList>
            <consortium name="Agbiome Team Llc"/>
            <person name="Bleich R.M."/>
            <person name="Kirk G.J."/>
            <person name="Santa Maria K.C."/>
            <person name="Allen S.E."/>
            <person name="Farag S."/>
            <person name="Shank E.A."/>
            <person name="Bowers A."/>
        </authorList>
    </citation>
    <scope>NUCLEOTIDE SEQUENCE [LARGE SCALE GENOMIC DNA]</scope>
    <source>
        <strain evidence="2 3">AFS027647</strain>
    </source>
</reference>
<dbReference type="GO" id="GO:0006950">
    <property type="term" value="P:response to stress"/>
    <property type="evidence" value="ECO:0007669"/>
    <property type="project" value="UniProtKB-ARBA"/>
</dbReference>
<comment type="caution">
    <text evidence="2">The sequence shown here is derived from an EMBL/GenBank/DDBJ whole genome shotgun (WGS) entry which is preliminary data.</text>
</comment>
<dbReference type="AlphaFoldDB" id="A0A9X6UC67"/>
<sequence length="168" mass="19475">MLTRAEWGDIKFKLEMVAIKFLKENYDMRLGIPIVLNGRIKRTFGRFIHAPHNAKNRVSHRIEMSKNYIEHQTWENVISTLKHELIHYALYELGKPYRDGEELFESELAKHGSHSSGTLIFKGELNVYKCKGGCGVEYRRVRKYPNNAERYTCGLCGSGIYYDGKVSV</sequence>
<dbReference type="SMART" id="SM00731">
    <property type="entry name" value="SprT"/>
    <property type="match status" value="1"/>
</dbReference>
<dbReference type="RefSeq" id="WP_098126402.1">
    <property type="nucleotide sequence ID" value="NZ_NUAN01000071.1"/>
</dbReference>
<name>A0A9X6UC67_BACCE</name>
<gene>
    <name evidence="2" type="ORF">CN553_12185</name>
</gene>
<evidence type="ECO:0000313" key="3">
    <source>
        <dbReference type="Proteomes" id="UP000220691"/>
    </source>
</evidence>
<protein>
    <submittedName>
        <fullName evidence="2">SprT domain-containing protein</fullName>
    </submittedName>
</protein>
<accession>A0A9X6UC67</accession>
<evidence type="ECO:0000313" key="2">
    <source>
        <dbReference type="EMBL" id="PEN97803.1"/>
    </source>
</evidence>
<organism evidence="2 3">
    <name type="scientific">Bacillus cereus</name>
    <dbReference type="NCBI Taxonomy" id="1396"/>
    <lineage>
        <taxon>Bacteria</taxon>
        <taxon>Bacillati</taxon>
        <taxon>Bacillota</taxon>
        <taxon>Bacilli</taxon>
        <taxon>Bacillales</taxon>
        <taxon>Bacillaceae</taxon>
        <taxon>Bacillus</taxon>
        <taxon>Bacillus cereus group</taxon>
    </lineage>
</organism>
<feature type="domain" description="SprT-like" evidence="1">
    <location>
        <begin position="12"/>
        <end position="163"/>
    </location>
</feature>
<dbReference type="EMBL" id="NUAN01000071">
    <property type="protein sequence ID" value="PEN97803.1"/>
    <property type="molecule type" value="Genomic_DNA"/>
</dbReference>